<feature type="compositionally biased region" description="Polar residues" evidence="8">
    <location>
        <begin position="191"/>
        <end position="201"/>
    </location>
</feature>
<evidence type="ECO:0000313" key="10">
    <source>
        <dbReference type="EMBL" id="EEB08721.2"/>
    </source>
</evidence>
<dbReference type="PROSITE" id="PS00108">
    <property type="entry name" value="PROTEIN_KINASE_ST"/>
    <property type="match status" value="1"/>
</dbReference>
<dbReference type="CDD" id="cd14210">
    <property type="entry name" value="PKc_DYRK"/>
    <property type="match status" value="1"/>
</dbReference>
<organism evidence="10 12">
    <name type="scientific">Schizosaccharomyces japonicus (strain yFS275 / FY16936)</name>
    <name type="common">Fission yeast</name>
    <dbReference type="NCBI Taxonomy" id="402676"/>
    <lineage>
        <taxon>Eukaryota</taxon>
        <taxon>Fungi</taxon>
        <taxon>Dikarya</taxon>
        <taxon>Ascomycota</taxon>
        <taxon>Taphrinomycotina</taxon>
        <taxon>Schizosaccharomycetes</taxon>
        <taxon>Schizosaccharomycetales</taxon>
        <taxon>Schizosaccharomycetaceae</taxon>
        <taxon>Schizosaccharomyces</taxon>
    </lineage>
</organism>
<evidence type="ECO:0000256" key="1">
    <source>
        <dbReference type="ARBA" id="ARBA00008867"/>
    </source>
</evidence>
<feature type="region of interest" description="Disordered" evidence="8">
    <location>
        <begin position="405"/>
        <end position="537"/>
    </location>
</feature>
<evidence type="ECO:0000256" key="7">
    <source>
        <dbReference type="PROSITE-ProRule" id="PRU10141"/>
    </source>
</evidence>
<dbReference type="InterPro" id="IPR011009">
    <property type="entry name" value="Kinase-like_dom_sf"/>
</dbReference>
<keyword evidence="12" id="KW-1185">Reference proteome</keyword>
<dbReference type="AlphaFoldDB" id="B6K5B7"/>
<feature type="region of interest" description="Disordered" evidence="8">
    <location>
        <begin position="298"/>
        <end position="392"/>
    </location>
</feature>
<reference evidence="10 12" key="1">
    <citation type="journal article" date="2011" name="Science">
        <title>Comparative functional genomics of the fission yeasts.</title>
        <authorList>
            <person name="Rhind N."/>
            <person name="Chen Z."/>
            <person name="Yassour M."/>
            <person name="Thompson D.A."/>
            <person name="Haas B.J."/>
            <person name="Habib N."/>
            <person name="Wapinski I."/>
            <person name="Roy S."/>
            <person name="Lin M.F."/>
            <person name="Heiman D.I."/>
            <person name="Young S.K."/>
            <person name="Furuya K."/>
            <person name="Guo Y."/>
            <person name="Pidoux A."/>
            <person name="Chen H.M."/>
            <person name="Robbertse B."/>
            <person name="Goldberg J.M."/>
            <person name="Aoki K."/>
            <person name="Bayne E.H."/>
            <person name="Berlin A.M."/>
            <person name="Desjardins C.A."/>
            <person name="Dobbs E."/>
            <person name="Dukaj L."/>
            <person name="Fan L."/>
            <person name="FitzGerald M.G."/>
            <person name="French C."/>
            <person name="Gujja S."/>
            <person name="Hansen K."/>
            <person name="Keifenheim D."/>
            <person name="Levin J.Z."/>
            <person name="Mosher R.A."/>
            <person name="Mueller C.A."/>
            <person name="Pfiffner J."/>
            <person name="Priest M."/>
            <person name="Russ C."/>
            <person name="Smialowska A."/>
            <person name="Swoboda P."/>
            <person name="Sykes S.M."/>
            <person name="Vaughn M."/>
            <person name="Vengrova S."/>
            <person name="Yoder R."/>
            <person name="Zeng Q."/>
            <person name="Allshire R."/>
            <person name="Baulcombe D."/>
            <person name="Birren B.W."/>
            <person name="Brown W."/>
            <person name="Ekwall K."/>
            <person name="Kellis M."/>
            <person name="Leatherwood J."/>
            <person name="Levin H."/>
            <person name="Margalit H."/>
            <person name="Martienssen R."/>
            <person name="Nieduszynski C.A."/>
            <person name="Spatafora J.W."/>
            <person name="Friedman N."/>
            <person name="Dalgaard J.Z."/>
            <person name="Baumann P."/>
            <person name="Niki H."/>
            <person name="Regev A."/>
            <person name="Nusbaum C."/>
        </authorList>
    </citation>
    <scope>NUCLEOTIDE SEQUENCE [LARGE SCALE GENOMIC DNA]</scope>
    <source>
        <strain evidence="12">yFS275 / FY16936</strain>
    </source>
</reference>
<dbReference type="SUPFAM" id="SSF56112">
    <property type="entry name" value="Protein kinase-like (PK-like)"/>
    <property type="match status" value="1"/>
</dbReference>
<evidence type="ECO:0000256" key="5">
    <source>
        <dbReference type="ARBA" id="ARBA00022777"/>
    </source>
</evidence>
<dbReference type="GeneID" id="7050524"/>
<dbReference type="PANTHER" id="PTHR24058">
    <property type="entry name" value="DUAL SPECIFICITY PROTEIN KINASE"/>
    <property type="match status" value="1"/>
</dbReference>
<evidence type="ECO:0000256" key="2">
    <source>
        <dbReference type="ARBA" id="ARBA00022527"/>
    </source>
</evidence>
<comment type="similarity">
    <text evidence="1">Belongs to the protein kinase superfamily. CMGC Ser/Thr protein kinase family. MNB/DYRK subfamily.</text>
</comment>
<feature type="compositionally biased region" description="Polar residues" evidence="8">
    <location>
        <begin position="476"/>
        <end position="488"/>
    </location>
</feature>
<dbReference type="RefSeq" id="XP_002175014.2">
    <property type="nucleotide sequence ID" value="XM_002174978.2"/>
</dbReference>
<keyword evidence="6 7" id="KW-0067">ATP-binding</keyword>
<feature type="region of interest" description="Disordered" evidence="8">
    <location>
        <begin position="170"/>
        <end position="230"/>
    </location>
</feature>
<feature type="compositionally biased region" description="Low complexity" evidence="8">
    <location>
        <begin position="380"/>
        <end position="389"/>
    </location>
</feature>
<dbReference type="SMART" id="SM00220">
    <property type="entry name" value="S_TKc"/>
    <property type="match status" value="1"/>
</dbReference>
<keyword evidence="4 7" id="KW-0547">Nucleotide-binding</keyword>
<dbReference type="JaponicusDB" id="SJAG_03887">
    <property type="gene designation" value="pom2"/>
</dbReference>
<dbReference type="GO" id="GO:0005737">
    <property type="term" value="C:cytoplasm"/>
    <property type="evidence" value="ECO:0000318"/>
    <property type="project" value="GO_Central"/>
</dbReference>
<evidence type="ECO:0000259" key="9">
    <source>
        <dbReference type="PROSITE" id="PS50011"/>
    </source>
</evidence>
<feature type="compositionally biased region" description="Polar residues" evidence="8">
    <location>
        <begin position="319"/>
        <end position="328"/>
    </location>
</feature>
<evidence type="ECO:0000256" key="3">
    <source>
        <dbReference type="ARBA" id="ARBA00022679"/>
    </source>
</evidence>
<feature type="compositionally biased region" description="Polar residues" evidence="8">
    <location>
        <begin position="170"/>
        <end position="183"/>
    </location>
</feature>
<dbReference type="PROSITE" id="PS50011">
    <property type="entry name" value="PROTEIN_KINASE_DOM"/>
    <property type="match status" value="1"/>
</dbReference>
<dbReference type="EMBL" id="KE651167">
    <property type="protein sequence ID" value="EEB08721.2"/>
    <property type="molecule type" value="Genomic_DNA"/>
</dbReference>
<dbReference type="InterPro" id="IPR050494">
    <property type="entry name" value="Ser_Thr_dual-spec_kinase"/>
</dbReference>
<accession>B6K5B7</accession>
<dbReference type="GO" id="GO:0004674">
    <property type="term" value="F:protein serine/threonine kinase activity"/>
    <property type="evidence" value="ECO:0000318"/>
    <property type="project" value="GO_Central"/>
</dbReference>
<feature type="binding site" evidence="7">
    <location>
        <position position="787"/>
    </location>
    <ligand>
        <name>ATP</name>
        <dbReference type="ChEBI" id="CHEBI:30616"/>
    </ligand>
</feature>
<dbReference type="Gene3D" id="1.10.510.10">
    <property type="entry name" value="Transferase(Phosphotransferase) domain 1"/>
    <property type="match status" value="1"/>
</dbReference>
<feature type="compositionally biased region" description="Polar residues" evidence="8">
    <location>
        <begin position="344"/>
        <end position="358"/>
    </location>
</feature>
<keyword evidence="2" id="KW-0723">Serine/threonine-protein kinase</keyword>
<keyword evidence="3" id="KW-0808">Transferase</keyword>
<evidence type="ECO:0000256" key="8">
    <source>
        <dbReference type="SAM" id="MobiDB-lite"/>
    </source>
</evidence>
<dbReference type="Gene3D" id="3.30.200.20">
    <property type="entry name" value="Phosphorylase Kinase, domain 1"/>
    <property type="match status" value="1"/>
</dbReference>
<gene>
    <name evidence="11" type="primary">pom2</name>
    <name evidence="10" type="ORF">SJAG_03887</name>
</gene>
<dbReference type="STRING" id="402676.B6K5B7"/>
<dbReference type="PANTHER" id="PTHR24058:SF22">
    <property type="entry name" value="DUAL SPECIFICITY TYROSINE-PHOSPHORYLATION-REGULATED KINASE 4"/>
    <property type="match status" value="1"/>
</dbReference>
<feature type="compositionally biased region" description="Basic and acidic residues" evidence="8">
    <location>
        <begin position="370"/>
        <end position="379"/>
    </location>
</feature>
<dbReference type="GO" id="GO:0005524">
    <property type="term" value="F:ATP binding"/>
    <property type="evidence" value="ECO:0007669"/>
    <property type="project" value="UniProtKB-UniRule"/>
</dbReference>
<feature type="domain" description="Protein kinase" evidence="9">
    <location>
        <begin position="758"/>
        <end position="1054"/>
    </location>
</feature>
<evidence type="ECO:0000256" key="6">
    <source>
        <dbReference type="ARBA" id="ARBA00022840"/>
    </source>
</evidence>
<dbReference type="GO" id="GO:0005856">
    <property type="term" value="C:cytoskeleton"/>
    <property type="evidence" value="ECO:0000318"/>
    <property type="project" value="GO_Central"/>
</dbReference>
<dbReference type="PROSITE" id="PS00107">
    <property type="entry name" value="PROTEIN_KINASE_ATP"/>
    <property type="match status" value="1"/>
</dbReference>
<evidence type="ECO:0000256" key="4">
    <source>
        <dbReference type="ARBA" id="ARBA00022741"/>
    </source>
</evidence>
<name>B6K5B7_SCHJY</name>
<dbReference type="Proteomes" id="UP000001744">
    <property type="component" value="Unassembled WGS sequence"/>
</dbReference>
<dbReference type="OrthoDB" id="5341536at2759"/>
<dbReference type="InterPro" id="IPR008271">
    <property type="entry name" value="Ser/Thr_kinase_AS"/>
</dbReference>
<sequence length="1097" mass="121456">MRLFGSAFLSQHGVESENCNTAPQLTSSDKAEEESHMFSESCLSTKAFSEHLQDFAKYSAVLKELLTRVREKAPSSLAHAIHSPLNHPPKPFPLNLEAHEVSEFENDTKLDGTTSSSAANKTLHIQEAAHSIALDIPGQKLSAPSNTTSDCAGVQSPWSTAPQVGHLRNPTTSNFLQQSSLGKNSIGCPGSKSNVGETGNSDTRDKNGLTMPNGPSLLQASTKVGSEGCDDPSVDNALAALMSNVTIRQTKSISPKKPKRLFHFPRGTSMDSKHETSGALSPFDTSPNRRIVLDKLTEPQKASPRTSLDDTTRPFFIRQRTSPSQVVKTPSPFRRPSPGLVNPLGTSWSTASPKTSVASDLGNASGERTPVYKENEIHSPSRSHLSPLPMAHNPSFVERSPFYSPTGVSAPKPSIPSWQTSPLAGRSSLLPSPKTYRSMETIAGNRPLPYTKNKPRTPCSTLGGASPSLDAPTTPKHISSKSPQSFKTPTHPKSPLLFPSTKPAFASQKQSPKRNLHHSPAPPVLAPHTPSYSLRNKSRIVSPISDIVSSRSMVTPMRDPYADRIPASHYGPRSTNVLSNYKSSMSTVSSYSSASAIRRIPRAPESKIHMENSLLSNTMSPLQLPQYRLRSKMNVPIERIIKDADIVMEGLCHKKKGFSLASETELMETLKLRCTRKSPIPVDRFLAEQNDFLTEHERQEIKHYDYIYYYSPVKFAEDDPDRIATHKSVNITEDGSVSFDDENGDYVVTVGEHLDYRYEVVDHIGQGSFGQVVRCIDHKSGELVAVKIIRNRKKFHGQALIEVGILRKLCDKDEADQYNIIRYISNFNFRGHLCIVTELLDDNLYEVLRAQDFEGLPLIVVKSIAIQVLRGLQLLDRKQIIHCDLKPENLLLCQPTRTRLKIIDFGSSCFVNGKVYNYLQSRFYRAPEIILGMPYNKSIDMWSFGCILAEMYTGYPLFPGANESEQLGLMMELLGLPDRKMLSDCGRANLFFDRHGIPYPITSENGRKLIPSTRTLNQVLHCKQPVFVDFIAQCLRWNPELRLTPEAASRHPFITGGYSVPNSAGNSVIGVTKATRPQMSPLKASYESGRMLPKPTF</sequence>
<evidence type="ECO:0000313" key="11">
    <source>
        <dbReference type="JaponicusDB" id="SJAG_03887"/>
    </source>
</evidence>
<feature type="region of interest" description="Disordered" evidence="8">
    <location>
        <begin position="249"/>
        <end position="286"/>
    </location>
</feature>
<dbReference type="Pfam" id="PF00069">
    <property type="entry name" value="Pkinase"/>
    <property type="match status" value="1"/>
</dbReference>
<feature type="compositionally biased region" description="Basic residues" evidence="8">
    <location>
        <begin position="254"/>
        <end position="263"/>
    </location>
</feature>
<evidence type="ECO:0000313" key="12">
    <source>
        <dbReference type="Proteomes" id="UP000001744"/>
    </source>
</evidence>
<keyword evidence="5 10" id="KW-0418">Kinase</keyword>
<dbReference type="InterPro" id="IPR000719">
    <property type="entry name" value="Prot_kinase_dom"/>
</dbReference>
<dbReference type="HOGENOM" id="CLU_283725_0_0_1"/>
<dbReference type="eggNOG" id="KOG0667">
    <property type="taxonomic scope" value="Eukaryota"/>
</dbReference>
<proteinExistence type="inferred from homology"/>
<dbReference type="InterPro" id="IPR017441">
    <property type="entry name" value="Protein_kinase_ATP_BS"/>
</dbReference>
<dbReference type="VEuPathDB" id="FungiDB:SJAG_03887"/>
<protein>
    <submittedName>
        <fullName evidence="10">CMGC/DYRK/DYRK2 protein kinase Ppk5</fullName>
    </submittedName>
</protein>